<gene>
    <name evidence="9" type="ORF">BC936DRAFT_144597</name>
</gene>
<evidence type="ECO:0000256" key="4">
    <source>
        <dbReference type="ARBA" id="ARBA00022840"/>
    </source>
</evidence>
<name>A0A433DC45_9FUNG</name>
<dbReference type="Pfam" id="PF00005">
    <property type="entry name" value="ABC_tran"/>
    <property type="match status" value="1"/>
</dbReference>
<sequence>MASQISVPRFRSKQSTNTSKATDDGKRCKANVRDATTVTGDDFVSMDKDINSIQEQHDEKQKIGDNWMTMMVSTLAGLAWSLIFPLKRFFSDDTNSYQKPDHKKPAPTDSEPRFTFANIIKMLEVIPWFYKMTLLKSPFLWMSIVIIDFVQGVIPVYTTAANAKLIDAVAQIMTDKEQGSISDVITHWATVHCVLQILEQLVALLREAIYTQLKNTIESNFRALTLEQMTRLDLSYFEDPQYSSIIDDRRHDYYSMTGMKMVSYIMDLGQCTVTLISRTVILTRQQIHWSIVPVAVCYPVVSMAFEMWERLQWTRRIEETKDIRINRQYLYRLITGDGVQMELKSFDLGHLFIEHLTRLDQILAARKLRDNMFDYFSSFTTSTFTYMVYCYMYTKIAMQAIDKEIGVGDVTVFISTANDISDTCKQLLWTFRNIYSICHELVQIHDFLSWKPKIVSPPDAVPYSTAEKEMRLENEDAHEFIGMGMHFEFREVSFRYPGATEDCLRNINLIVRPGEHIGIVGANGAGKSTLTKLLLRLYEPTSGTIFVNKHPIQHYDLSELRARIAPIFQDFQRYQLMVRDNIGFGDAERVDDLERIQEAARKGGADKFIEEKLEAKYEQKLSHSESKLSGGEWQRLALARAFMRNDEARLIVLDEPTAALVSFLLALLNTFMKRLIAVNIHILMLAFRHTQDALAEHQLFQRIRDLARHKTAVFVSHRFSTVKQADRIIVLADGTIAEQGSHDELMQLNEIYAKLFRMQAEAYV</sequence>
<dbReference type="InterPro" id="IPR003439">
    <property type="entry name" value="ABC_transporter-like_ATP-bd"/>
</dbReference>
<keyword evidence="4" id="KW-0067">ATP-binding</keyword>
<dbReference type="GO" id="GO:0016887">
    <property type="term" value="F:ATP hydrolysis activity"/>
    <property type="evidence" value="ECO:0007669"/>
    <property type="project" value="InterPro"/>
</dbReference>
<dbReference type="Gene3D" id="3.40.50.300">
    <property type="entry name" value="P-loop containing nucleotide triphosphate hydrolases"/>
    <property type="match status" value="1"/>
</dbReference>
<dbReference type="Gene3D" id="1.20.1560.10">
    <property type="entry name" value="ABC transporter type 1, transmembrane domain"/>
    <property type="match status" value="1"/>
</dbReference>
<dbReference type="EMBL" id="RBNI01003364">
    <property type="protein sequence ID" value="RUP48418.1"/>
    <property type="molecule type" value="Genomic_DNA"/>
</dbReference>
<evidence type="ECO:0000256" key="3">
    <source>
        <dbReference type="ARBA" id="ARBA00022741"/>
    </source>
</evidence>
<dbReference type="InterPro" id="IPR017871">
    <property type="entry name" value="ABC_transporter-like_CS"/>
</dbReference>
<dbReference type="InterPro" id="IPR003593">
    <property type="entry name" value="AAA+_ATPase"/>
</dbReference>
<proteinExistence type="predicted"/>
<dbReference type="OrthoDB" id="6500128at2759"/>
<dbReference type="GO" id="GO:0005524">
    <property type="term" value="F:ATP binding"/>
    <property type="evidence" value="ECO:0007669"/>
    <property type="project" value="UniProtKB-KW"/>
</dbReference>
<reference evidence="9 10" key="1">
    <citation type="journal article" date="2018" name="New Phytol.">
        <title>Phylogenomics of Endogonaceae and evolution of mycorrhizas within Mucoromycota.</title>
        <authorList>
            <person name="Chang Y."/>
            <person name="Desiro A."/>
            <person name="Na H."/>
            <person name="Sandor L."/>
            <person name="Lipzen A."/>
            <person name="Clum A."/>
            <person name="Barry K."/>
            <person name="Grigoriev I.V."/>
            <person name="Martin F.M."/>
            <person name="Stajich J.E."/>
            <person name="Smith M.E."/>
            <person name="Bonito G."/>
            <person name="Spatafora J.W."/>
        </authorList>
    </citation>
    <scope>NUCLEOTIDE SEQUENCE [LARGE SCALE GENOMIC DNA]</scope>
    <source>
        <strain evidence="9 10">GMNB39</strain>
    </source>
</reference>
<feature type="region of interest" description="Disordered" evidence="7">
    <location>
        <begin position="1"/>
        <end position="27"/>
    </location>
</feature>
<dbReference type="SMART" id="SM00382">
    <property type="entry name" value="AAA"/>
    <property type="match status" value="1"/>
</dbReference>
<dbReference type="InterPro" id="IPR036640">
    <property type="entry name" value="ABC1_TM_sf"/>
</dbReference>
<evidence type="ECO:0000256" key="1">
    <source>
        <dbReference type="ARBA" id="ARBA00004141"/>
    </source>
</evidence>
<keyword evidence="10" id="KW-1185">Reference proteome</keyword>
<evidence type="ECO:0000256" key="2">
    <source>
        <dbReference type="ARBA" id="ARBA00022692"/>
    </source>
</evidence>
<dbReference type="PANTHER" id="PTHR43394">
    <property type="entry name" value="ATP-DEPENDENT PERMEASE MDL1, MITOCHONDRIAL"/>
    <property type="match status" value="1"/>
</dbReference>
<dbReference type="GO" id="GO:0016020">
    <property type="term" value="C:membrane"/>
    <property type="evidence" value="ECO:0007669"/>
    <property type="project" value="UniProtKB-SubCell"/>
</dbReference>
<dbReference type="SUPFAM" id="SSF52540">
    <property type="entry name" value="P-loop containing nucleoside triphosphate hydrolases"/>
    <property type="match status" value="2"/>
</dbReference>
<evidence type="ECO:0000313" key="10">
    <source>
        <dbReference type="Proteomes" id="UP000268093"/>
    </source>
</evidence>
<dbReference type="PROSITE" id="PS00211">
    <property type="entry name" value="ABC_TRANSPORTER_1"/>
    <property type="match status" value="1"/>
</dbReference>
<dbReference type="InterPro" id="IPR039421">
    <property type="entry name" value="Type_1_exporter"/>
</dbReference>
<dbReference type="AlphaFoldDB" id="A0A433DC45"/>
<evidence type="ECO:0000256" key="6">
    <source>
        <dbReference type="ARBA" id="ARBA00023136"/>
    </source>
</evidence>
<evidence type="ECO:0000256" key="5">
    <source>
        <dbReference type="ARBA" id="ARBA00022989"/>
    </source>
</evidence>
<dbReference type="SUPFAM" id="SSF90123">
    <property type="entry name" value="ABC transporter transmembrane region"/>
    <property type="match status" value="1"/>
</dbReference>
<dbReference type="InterPro" id="IPR027417">
    <property type="entry name" value="P-loop_NTPase"/>
</dbReference>
<dbReference type="PROSITE" id="PS50893">
    <property type="entry name" value="ABC_TRANSPORTER_2"/>
    <property type="match status" value="1"/>
</dbReference>
<keyword evidence="5" id="KW-1133">Transmembrane helix</keyword>
<protein>
    <submittedName>
        <fullName evidence="9">P-loop containing nucleoside triphosphate hydrolase protein</fullName>
    </submittedName>
</protein>
<keyword evidence="2" id="KW-0812">Transmembrane</keyword>
<evidence type="ECO:0000313" key="9">
    <source>
        <dbReference type="EMBL" id="RUP48418.1"/>
    </source>
</evidence>
<organism evidence="9 10">
    <name type="scientific">Jimgerdemannia flammicorona</name>
    <dbReference type="NCBI Taxonomy" id="994334"/>
    <lineage>
        <taxon>Eukaryota</taxon>
        <taxon>Fungi</taxon>
        <taxon>Fungi incertae sedis</taxon>
        <taxon>Mucoromycota</taxon>
        <taxon>Mucoromycotina</taxon>
        <taxon>Endogonomycetes</taxon>
        <taxon>Endogonales</taxon>
        <taxon>Endogonaceae</taxon>
        <taxon>Jimgerdemannia</taxon>
    </lineage>
</organism>
<keyword evidence="6" id="KW-0472">Membrane</keyword>
<comment type="subcellular location">
    <subcellularLocation>
        <location evidence="1">Membrane</location>
        <topology evidence="1">Multi-pass membrane protein</topology>
    </subcellularLocation>
</comment>
<dbReference type="GO" id="GO:0015421">
    <property type="term" value="F:ABC-type oligopeptide transporter activity"/>
    <property type="evidence" value="ECO:0007669"/>
    <property type="project" value="TreeGrafter"/>
</dbReference>
<comment type="caution">
    <text evidence="9">The sequence shown here is derived from an EMBL/GenBank/DDBJ whole genome shotgun (WGS) entry which is preliminary data.</text>
</comment>
<dbReference type="Proteomes" id="UP000268093">
    <property type="component" value="Unassembled WGS sequence"/>
</dbReference>
<keyword evidence="3" id="KW-0547">Nucleotide-binding</keyword>
<feature type="domain" description="ABC transporter" evidence="8">
    <location>
        <begin position="487"/>
        <end position="758"/>
    </location>
</feature>
<dbReference type="PANTHER" id="PTHR43394:SF1">
    <property type="entry name" value="ATP-BINDING CASSETTE SUB-FAMILY B MEMBER 10, MITOCHONDRIAL"/>
    <property type="match status" value="1"/>
</dbReference>
<evidence type="ECO:0000259" key="8">
    <source>
        <dbReference type="PROSITE" id="PS50893"/>
    </source>
</evidence>
<evidence type="ECO:0000256" key="7">
    <source>
        <dbReference type="SAM" id="MobiDB-lite"/>
    </source>
</evidence>
<accession>A0A433DC45</accession>
<keyword evidence="9" id="KW-0378">Hydrolase</keyword>